<dbReference type="InterPro" id="IPR006620">
    <property type="entry name" value="Pro_4_hyd_alph"/>
</dbReference>
<keyword evidence="6" id="KW-0408">Iron</keyword>
<dbReference type="GO" id="GO:0031418">
    <property type="term" value="F:L-ascorbic acid binding"/>
    <property type="evidence" value="ECO:0007669"/>
    <property type="project" value="UniProtKB-KW"/>
</dbReference>
<keyword evidence="2" id="KW-0479">Metal-binding</keyword>
<comment type="caution">
    <text evidence="9">The sequence shown here is derived from an EMBL/GenBank/DDBJ whole genome shotgun (WGS) entry which is preliminary data.</text>
</comment>
<accession>A0AAE3UI60</accession>
<evidence type="ECO:0000256" key="3">
    <source>
        <dbReference type="ARBA" id="ARBA00022896"/>
    </source>
</evidence>
<evidence type="ECO:0000256" key="4">
    <source>
        <dbReference type="ARBA" id="ARBA00022964"/>
    </source>
</evidence>
<dbReference type="InterPro" id="IPR045054">
    <property type="entry name" value="P4HA-like"/>
</dbReference>
<dbReference type="GO" id="GO:0016020">
    <property type="term" value="C:membrane"/>
    <property type="evidence" value="ECO:0007669"/>
    <property type="project" value="InterPro"/>
</dbReference>
<dbReference type="SMART" id="SM00702">
    <property type="entry name" value="P4Hc"/>
    <property type="match status" value="1"/>
</dbReference>
<dbReference type="Pfam" id="PF13640">
    <property type="entry name" value="2OG-FeII_Oxy_3"/>
    <property type="match status" value="1"/>
</dbReference>
<keyword evidence="5" id="KW-0560">Oxidoreductase</keyword>
<keyword evidence="3" id="KW-0847">Vitamin C</keyword>
<evidence type="ECO:0000256" key="6">
    <source>
        <dbReference type="ARBA" id="ARBA00023004"/>
    </source>
</evidence>
<sequence>MNTILPDFVYFDETINSAITLIELLKVNVTRFTIRNALYSNPNFPNISLSDLVTVLNEWHIQGLGCKLDSATLQQVPLPIIAYLKEDNIATFVVVTFVTSDKVKYIHPSLGHCCESVSLFEAKWSGVVLVPDFDNTAGEEFFKKNKQAEQKAKRDYKKSLHIIDDFLTNAESEYIIETSQKNDLFNRSKLGKEGKEISMHRTSYSAYIESRNDPVFCHIYQKASELIKKDLSYFESLQCVRYHPKQEFKYHFDSNKDIRRTHTFLIYLNETFEGGETSFPELGIRITPKTGRCVVFQNMDEYENIIPYSAHAGLPVKTGVKYACNLWVNNSPFQ</sequence>
<dbReference type="InterPro" id="IPR044862">
    <property type="entry name" value="Pro_4_hyd_alph_FE2OG_OXY"/>
</dbReference>
<dbReference type="GO" id="GO:0005524">
    <property type="term" value="F:ATP binding"/>
    <property type="evidence" value="ECO:0007669"/>
    <property type="project" value="InterPro"/>
</dbReference>
<name>A0AAE3UI60_9BACT</name>
<dbReference type="EMBL" id="JASJOU010000008">
    <property type="protein sequence ID" value="MDJ1503298.1"/>
    <property type="molecule type" value="Genomic_DNA"/>
</dbReference>
<dbReference type="Gene3D" id="3.90.70.10">
    <property type="entry name" value="Cysteine proteinases"/>
    <property type="match status" value="1"/>
</dbReference>
<proteinExistence type="predicted"/>
<dbReference type="InterPro" id="IPR005074">
    <property type="entry name" value="Peptidase_C39"/>
</dbReference>
<keyword evidence="10" id="KW-1185">Reference proteome</keyword>
<keyword evidence="4" id="KW-0223">Dioxygenase</keyword>
<reference evidence="9" key="1">
    <citation type="submission" date="2023-05" db="EMBL/GenBank/DDBJ databases">
        <authorList>
            <person name="Zhang X."/>
        </authorList>
    </citation>
    <scope>NUCLEOTIDE SEQUENCE</scope>
    <source>
        <strain evidence="9">BD1B2-1</strain>
    </source>
</reference>
<dbReference type="PANTHER" id="PTHR10869">
    <property type="entry name" value="PROLYL 4-HYDROXYLASE ALPHA SUBUNIT"/>
    <property type="match status" value="1"/>
</dbReference>
<dbReference type="PROSITE" id="PS51471">
    <property type="entry name" value="FE2OG_OXY"/>
    <property type="match status" value="1"/>
</dbReference>
<protein>
    <submittedName>
        <fullName evidence="9">2OG-Fe(II) oxygenase</fullName>
    </submittedName>
</protein>
<gene>
    <name evidence="9" type="ORF">QNI22_21700</name>
</gene>
<evidence type="ECO:0000256" key="2">
    <source>
        <dbReference type="ARBA" id="ARBA00022723"/>
    </source>
</evidence>
<dbReference type="PANTHER" id="PTHR10869:SF246">
    <property type="entry name" value="TRANSMEMBRANE PROLYL 4-HYDROXYLASE"/>
    <property type="match status" value="1"/>
</dbReference>
<dbReference type="GO" id="GO:0005506">
    <property type="term" value="F:iron ion binding"/>
    <property type="evidence" value="ECO:0007669"/>
    <property type="project" value="InterPro"/>
</dbReference>
<evidence type="ECO:0000313" key="9">
    <source>
        <dbReference type="EMBL" id="MDJ1503298.1"/>
    </source>
</evidence>
<evidence type="ECO:0000256" key="5">
    <source>
        <dbReference type="ARBA" id="ARBA00023002"/>
    </source>
</evidence>
<comment type="cofactor">
    <cofactor evidence="1">
        <name>L-ascorbate</name>
        <dbReference type="ChEBI" id="CHEBI:38290"/>
    </cofactor>
</comment>
<feature type="domain" description="Peptidase C39" evidence="7">
    <location>
        <begin position="7"/>
        <end position="131"/>
    </location>
</feature>
<dbReference type="Pfam" id="PF03412">
    <property type="entry name" value="Peptidase_C39"/>
    <property type="match status" value="1"/>
</dbReference>
<feature type="domain" description="Fe2OG dioxygenase" evidence="8">
    <location>
        <begin position="233"/>
        <end position="330"/>
    </location>
</feature>
<dbReference type="Proteomes" id="UP001232063">
    <property type="component" value="Unassembled WGS sequence"/>
</dbReference>
<evidence type="ECO:0000259" key="7">
    <source>
        <dbReference type="PROSITE" id="PS50990"/>
    </source>
</evidence>
<organism evidence="9 10">
    <name type="scientific">Xanthocytophaga agilis</name>
    <dbReference type="NCBI Taxonomy" id="3048010"/>
    <lineage>
        <taxon>Bacteria</taxon>
        <taxon>Pseudomonadati</taxon>
        <taxon>Bacteroidota</taxon>
        <taxon>Cytophagia</taxon>
        <taxon>Cytophagales</taxon>
        <taxon>Rhodocytophagaceae</taxon>
        <taxon>Xanthocytophaga</taxon>
    </lineage>
</organism>
<dbReference type="AlphaFoldDB" id="A0AAE3UI60"/>
<evidence type="ECO:0000259" key="8">
    <source>
        <dbReference type="PROSITE" id="PS51471"/>
    </source>
</evidence>
<dbReference type="GO" id="GO:0006508">
    <property type="term" value="P:proteolysis"/>
    <property type="evidence" value="ECO:0007669"/>
    <property type="project" value="InterPro"/>
</dbReference>
<dbReference type="PROSITE" id="PS50990">
    <property type="entry name" value="PEPTIDASE_C39"/>
    <property type="match status" value="1"/>
</dbReference>
<dbReference type="Gene3D" id="2.60.120.620">
    <property type="entry name" value="q2cbj1_9rhob like domain"/>
    <property type="match status" value="1"/>
</dbReference>
<dbReference type="RefSeq" id="WP_314513902.1">
    <property type="nucleotide sequence ID" value="NZ_JASJOU010000008.1"/>
</dbReference>
<evidence type="ECO:0000256" key="1">
    <source>
        <dbReference type="ARBA" id="ARBA00001961"/>
    </source>
</evidence>
<evidence type="ECO:0000313" key="10">
    <source>
        <dbReference type="Proteomes" id="UP001232063"/>
    </source>
</evidence>
<dbReference type="GO" id="GO:0004656">
    <property type="term" value="F:procollagen-proline 4-dioxygenase activity"/>
    <property type="evidence" value="ECO:0007669"/>
    <property type="project" value="TreeGrafter"/>
</dbReference>
<dbReference type="GO" id="GO:0008233">
    <property type="term" value="F:peptidase activity"/>
    <property type="evidence" value="ECO:0007669"/>
    <property type="project" value="InterPro"/>
</dbReference>
<dbReference type="InterPro" id="IPR005123">
    <property type="entry name" value="Oxoglu/Fe-dep_dioxygenase_dom"/>
</dbReference>